<dbReference type="AlphaFoldDB" id="A0A6L9LFA0"/>
<organism evidence="5 6">
    <name type="scientific">Spirosoma terrae</name>
    <dbReference type="NCBI Taxonomy" id="1968276"/>
    <lineage>
        <taxon>Bacteria</taxon>
        <taxon>Pseudomonadati</taxon>
        <taxon>Bacteroidota</taxon>
        <taxon>Cytophagia</taxon>
        <taxon>Cytophagales</taxon>
        <taxon>Cytophagaceae</taxon>
        <taxon>Spirosoma</taxon>
    </lineage>
</organism>
<reference evidence="5 6" key="1">
    <citation type="submission" date="2020-02" db="EMBL/GenBank/DDBJ databases">
        <title>Draft genome sequence of two Spirosoma agri KCTC 52727 and Spirosoma terrae KCTC 52035.</title>
        <authorList>
            <person name="Rojas J."/>
            <person name="Ambika Manirajan B."/>
            <person name="Suarez C."/>
            <person name="Ratering S."/>
            <person name="Schnell S."/>
        </authorList>
    </citation>
    <scope>NUCLEOTIDE SEQUENCE [LARGE SCALE GENOMIC DNA]</scope>
    <source>
        <strain evidence="5 6">KCTC 52035</strain>
    </source>
</reference>
<dbReference type="EMBL" id="JAAFZH010000027">
    <property type="protein sequence ID" value="NDU99256.1"/>
    <property type="molecule type" value="Genomic_DNA"/>
</dbReference>
<dbReference type="Pfam" id="PF00535">
    <property type="entry name" value="Glycos_transf_2"/>
    <property type="match status" value="1"/>
</dbReference>
<evidence type="ECO:0000256" key="3">
    <source>
        <dbReference type="ARBA" id="ARBA00022679"/>
    </source>
</evidence>
<accession>A0A6L9LFA0</accession>
<sequence length="266" mass="30686">MTTPKLSVIMACYNVEKTVARAIDSILTQTEQDFEFIIVDDGSQDATSSILGQFEQTDSRIRVLQNSVNKGLSYSLNRAIRQAVAPFLARMDADDVSLPERFARQLAYLDNNPHIDVLGTATRLIDENGQTIGEVVLPATHEQIVRQRYLRPLFIHPSVLFRRQFFATYGYYDEQLRRTEDLDLWLRARSQATYGNLPDVLVLYLYKQKNNFSIFKSDMAVRYRHMRASGELIRKGHELLWYSLRYVLLTYTGYKSKALRSPANVT</sequence>
<dbReference type="PANTHER" id="PTHR43685">
    <property type="entry name" value="GLYCOSYLTRANSFERASE"/>
    <property type="match status" value="1"/>
</dbReference>
<feature type="domain" description="Glycosyltransferase 2-like" evidence="4">
    <location>
        <begin position="7"/>
        <end position="168"/>
    </location>
</feature>
<evidence type="ECO:0000256" key="1">
    <source>
        <dbReference type="ARBA" id="ARBA00006739"/>
    </source>
</evidence>
<name>A0A6L9LFA0_9BACT</name>
<dbReference type="SUPFAM" id="SSF53448">
    <property type="entry name" value="Nucleotide-diphospho-sugar transferases"/>
    <property type="match status" value="1"/>
</dbReference>
<keyword evidence="3 5" id="KW-0808">Transferase</keyword>
<dbReference type="InterPro" id="IPR050834">
    <property type="entry name" value="Glycosyltransf_2"/>
</dbReference>
<dbReference type="RefSeq" id="WP_163955389.1">
    <property type="nucleotide sequence ID" value="NZ_JAAFZH010000027.1"/>
</dbReference>
<evidence type="ECO:0000259" key="4">
    <source>
        <dbReference type="Pfam" id="PF00535"/>
    </source>
</evidence>
<keyword evidence="6" id="KW-1185">Reference proteome</keyword>
<gene>
    <name evidence="5" type="ORF">GK108_30535</name>
</gene>
<dbReference type="GO" id="GO:0016757">
    <property type="term" value="F:glycosyltransferase activity"/>
    <property type="evidence" value="ECO:0007669"/>
    <property type="project" value="UniProtKB-KW"/>
</dbReference>
<comment type="similarity">
    <text evidence="1">Belongs to the glycosyltransferase 2 family.</text>
</comment>
<evidence type="ECO:0000256" key="2">
    <source>
        <dbReference type="ARBA" id="ARBA00022676"/>
    </source>
</evidence>
<dbReference type="InterPro" id="IPR029044">
    <property type="entry name" value="Nucleotide-diphossugar_trans"/>
</dbReference>
<dbReference type="Gene3D" id="3.90.550.10">
    <property type="entry name" value="Spore Coat Polysaccharide Biosynthesis Protein SpsA, Chain A"/>
    <property type="match status" value="1"/>
</dbReference>
<proteinExistence type="inferred from homology"/>
<dbReference type="InterPro" id="IPR001173">
    <property type="entry name" value="Glyco_trans_2-like"/>
</dbReference>
<comment type="caution">
    <text evidence="5">The sequence shown here is derived from an EMBL/GenBank/DDBJ whole genome shotgun (WGS) entry which is preliminary data.</text>
</comment>
<dbReference type="Proteomes" id="UP000474175">
    <property type="component" value="Unassembled WGS sequence"/>
</dbReference>
<keyword evidence="2" id="KW-0328">Glycosyltransferase</keyword>
<protein>
    <submittedName>
        <fullName evidence="5">Glycosyltransferase</fullName>
    </submittedName>
</protein>
<evidence type="ECO:0000313" key="6">
    <source>
        <dbReference type="Proteomes" id="UP000474175"/>
    </source>
</evidence>
<dbReference type="PANTHER" id="PTHR43685:SF5">
    <property type="entry name" value="GLYCOSYLTRANSFERASE EPSE-RELATED"/>
    <property type="match status" value="1"/>
</dbReference>
<evidence type="ECO:0000313" key="5">
    <source>
        <dbReference type="EMBL" id="NDU99256.1"/>
    </source>
</evidence>